<keyword evidence="10 13" id="KW-1133">Transmembrane helix</keyword>
<evidence type="ECO:0000256" key="13">
    <source>
        <dbReference type="RuleBase" id="RU365064"/>
    </source>
</evidence>
<keyword evidence="5 13" id="KW-0337">GPI-anchor biosynthesis</keyword>
<dbReference type="GO" id="GO:0005789">
    <property type="term" value="C:endoplasmic reticulum membrane"/>
    <property type="evidence" value="ECO:0007669"/>
    <property type="project" value="UniProtKB-SubCell"/>
</dbReference>
<evidence type="ECO:0000256" key="8">
    <source>
        <dbReference type="ARBA" id="ARBA00022692"/>
    </source>
</evidence>
<feature type="transmembrane region" description="Helical" evidence="13">
    <location>
        <begin position="296"/>
        <end position="322"/>
    </location>
</feature>
<keyword evidence="11 13" id="KW-0472">Membrane</keyword>
<evidence type="ECO:0000256" key="5">
    <source>
        <dbReference type="ARBA" id="ARBA00022502"/>
    </source>
</evidence>
<dbReference type="GO" id="GO:0051751">
    <property type="term" value="F:alpha-1,4-mannosyltransferase activity"/>
    <property type="evidence" value="ECO:0007669"/>
    <property type="project" value="InterPro"/>
</dbReference>
<evidence type="ECO:0000256" key="10">
    <source>
        <dbReference type="ARBA" id="ARBA00022989"/>
    </source>
</evidence>
<feature type="transmembrane region" description="Helical" evidence="13">
    <location>
        <begin position="364"/>
        <end position="381"/>
    </location>
</feature>
<feature type="transmembrane region" description="Helical" evidence="13">
    <location>
        <begin position="82"/>
        <end position="103"/>
    </location>
</feature>
<sequence>MAIPAISFGQLLLLATLLRIGFFFFGLYQDEYMPVRYTDIDYLVFSDAAKYVYQGLSPYKRETYRYTPLLAWSLLPNAWGGFYVHFGKILFMVCDLLTGILIYKTLPKLIEHQKRIFLLAIWLLNPMVITISTRGSSESVLTCFIMLTVYYFMRQNFTLSALWLGLSIHLKIYPIIYIPAFLFCLSARGSPFTFVKNVPVLNWINLTNLWFLLVTLVSLGGCNYAMYQFYGYEFLEHSYFYHLTRIDHRHNFSLYNVMLYYASAWPHLSSDLLSLLDLLFNGIAQNIEKFAFGPQLFISAVIIPLTLAQSNLLACLFIQTFAFVTFNKVITSQYFIWFLIFLPHYLGTSTLTSKEHIARSCMMLLMWIMSQACWLLYAYKLEFLGESTFTDGLLKSSILFFLTNCYLLKQFIEYA</sequence>
<feature type="transmembrane region" description="Helical" evidence="13">
    <location>
        <begin position="139"/>
        <end position="165"/>
    </location>
</feature>
<organism evidence="14 15">
    <name type="scientific">Australozyma saopauloensis</name>
    <dbReference type="NCBI Taxonomy" id="291208"/>
    <lineage>
        <taxon>Eukaryota</taxon>
        <taxon>Fungi</taxon>
        <taxon>Dikarya</taxon>
        <taxon>Ascomycota</taxon>
        <taxon>Saccharomycotina</taxon>
        <taxon>Pichiomycetes</taxon>
        <taxon>Metschnikowiaceae</taxon>
        <taxon>Australozyma</taxon>
    </lineage>
</organism>
<keyword evidence="7 13" id="KW-0808">Transferase</keyword>
<feature type="transmembrane region" description="Helical" evidence="13">
    <location>
        <begin position="334"/>
        <end position="352"/>
    </location>
</feature>
<evidence type="ECO:0000256" key="11">
    <source>
        <dbReference type="ARBA" id="ARBA00023136"/>
    </source>
</evidence>
<evidence type="ECO:0000256" key="6">
    <source>
        <dbReference type="ARBA" id="ARBA00022676"/>
    </source>
</evidence>
<dbReference type="GO" id="GO:1990529">
    <property type="term" value="C:glycosylphosphatidylinositol-mannosyltransferase I complex"/>
    <property type="evidence" value="ECO:0007669"/>
    <property type="project" value="TreeGrafter"/>
</dbReference>
<feature type="transmembrane region" description="Helical" evidence="13">
    <location>
        <begin position="7"/>
        <end position="28"/>
    </location>
</feature>
<dbReference type="PANTHER" id="PTHR12886">
    <property type="entry name" value="PIG-M MANNOSYLTRANSFERASE"/>
    <property type="match status" value="1"/>
</dbReference>
<evidence type="ECO:0000256" key="1">
    <source>
        <dbReference type="ARBA" id="ARBA00004477"/>
    </source>
</evidence>
<dbReference type="GeneID" id="88172372"/>
<proteinExistence type="inferred from homology"/>
<dbReference type="GO" id="GO:0004376">
    <property type="term" value="F:GPI mannosyltransferase activity"/>
    <property type="evidence" value="ECO:0007669"/>
    <property type="project" value="InterPro"/>
</dbReference>
<feature type="transmembrane region" description="Helical" evidence="13">
    <location>
        <begin position="115"/>
        <end position="133"/>
    </location>
</feature>
<evidence type="ECO:0000313" key="15">
    <source>
        <dbReference type="Proteomes" id="UP001338582"/>
    </source>
</evidence>
<dbReference type="Pfam" id="PF05007">
    <property type="entry name" value="Mannosyl_trans"/>
    <property type="match status" value="1"/>
</dbReference>
<keyword evidence="9 13" id="KW-0256">Endoplasmic reticulum</keyword>
<dbReference type="RefSeq" id="XP_062876435.1">
    <property type="nucleotide sequence ID" value="XM_063020365.1"/>
</dbReference>
<evidence type="ECO:0000256" key="12">
    <source>
        <dbReference type="ARBA" id="ARBA00025399"/>
    </source>
</evidence>
<name>A0AAX4H754_9ASCO</name>
<dbReference type="AlphaFoldDB" id="A0AAX4H754"/>
<feature type="transmembrane region" description="Helical" evidence="13">
    <location>
        <begin position="172"/>
        <end position="189"/>
    </location>
</feature>
<evidence type="ECO:0000256" key="7">
    <source>
        <dbReference type="ARBA" id="ARBA00022679"/>
    </source>
</evidence>
<keyword evidence="8 13" id="KW-0812">Transmembrane</keyword>
<dbReference type="EMBL" id="CP138895">
    <property type="protein sequence ID" value="WPK24051.1"/>
    <property type="molecule type" value="Genomic_DNA"/>
</dbReference>
<evidence type="ECO:0000313" key="14">
    <source>
        <dbReference type="EMBL" id="WPK24051.1"/>
    </source>
</evidence>
<gene>
    <name evidence="14" type="ORF">PUMCH_001306</name>
</gene>
<comment type="pathway">
    <text evidence="2 13">Glycolipid biosynthesis; glycosylphosphatidylinositol-anchor biosynthesis.</text>
</comment>
<comment type="similarity">
    <text evidence="3 13">Belongs to the PIGM family.</text>
</comment>
<comment type="function">
    <text evidence="12 13">Mannosyltransferase involved in glycosylphosphatidylinositol-anchor biosynthesis. Transfers the first alpha-1,4-mannose to GlcN-acyl-PI during GPI precursor assembly. Required for cell wall integrity.</text>
</comment>
<protein>
    <recommendedName>
        <fullName evidence="4 13">GPI mannosyltransferase 1</fullName>
        <ecNumber evidence="13">2.4.1.-</ecNumber>
    </recommendedName>
    <alternativeName>
        <fullName evidence="13">GPI mannosyltransferase I</fullName>
    </alternativeName>
</protein>
<evidence type="ECO:0000256" key="2">
    <source>
        <dbReference type="ARBA" id="ARBA00004687"/>
    </source>
</evidence>
<reference evidence="14 15" key="1">
    <citation type="submission" date="2023-10" db="EMBL/GenBank/DDBJ databases">
        <title>Draft Genome Sequence of Candida saopaulonensis from a very Premature Infant with Sepsis.</title>
        <authorList>
            <person name="Ning Y."/>
            <person name="Dai R."/>
            <person name="Xiao M."/>
            <person name="Xu Y."/>
            <person name="Yan Q."/>
            <person name="Zhang L."/>
        </authorList>
    </citation>
    <scope>NUCLEOTIDE SEQUENCE [LARGE SCALE GENOMIC DNA]</scope>
    <source>
        <strain evidence="14 15">19XY460</strain>
    </source>
</reference>
<feature type="transmembrane region" description="Helical" evidence="13">
    <location>
        <begin position="209"/>
        <end position="227"/>
    </location>
</feature>
<dbReference type="GO" id="GO:0006506">
    <property type="term" value="P:GPI anchor biosynthetic process"/>
    <property type="evidence" value="ECO:0007669"/>
    <property type="project" value="UniProtKB-KW"/>
</dbReference>
<dbReference type="KEGG" id="asau:88172372"/>
<dbReference type="EC" id="2.4.1.-" evidence="13"/>
<dbReference type="Proteomes" id="UP001338582">
    <property type="component" value="Chromosome 2"/>
</dbReference>
<keyword evidence="6 13" id="KW-0328">Glycosyltransferase</keyword>
<evidence type="ECO:0000256" key="9">
    <source>
        <dbReference type="ARBA" id="ARBA00022824"/>
    </source>
</evidence>
<dbReference type="PANTHER" id="PTHR12886:SF0">
    <property type="entry name" value="GPI MANNOSYLTRANSFERASE 1"/>
    <property type="match status" value="1"/>
</dbReference>
<keyword evidence="15" id="KW-1185">Reference proteome</keyword>
<accession>A0AAX4H754</accession>
<evidence type="ECO:0000256" key="4">
    <source>
        <dbReference type="ARBA" id="ARBA00013797"/>
    </source>
</evidence>
<dbReference type="InterPro" id="IPR007704">
    <property type="entry name" value="PIG-M"/>
</dbReference>
<comment type="subcellular location">
    <subcellularLocation>
        <location evidence="1 13">Endoplasmic reticulum membrane</location>
        <topology evidence="1 13">Multi-pass membrane protein</topology>
    </subcellularLocation>
</comment>
<evidence type="ECO:0000256" key="3">
    <source>
        <dbReference type="ARBA" id="ARBA00011071"/>
    </source>
</evidence>